<evidence type="ECO:0000313" key="3">
    <source>
        <dbReference type="Proteomes" id="UP000701698"/>
    </source>
</evidence>
<name>A0A955RPJ7_UNCKA</name>
<comment type="caution">
    <text evidence="2">The sequence shown here is derived from an EMBL/GenBank/DDBJ whole genome shotgun (WGS) entry which is preliminary data.</text>
</comment>
<reference evidence="2" key="1">
    <citation type="submission" date="2020-04" db="EMBL/GenBank/DDBJ databases">
        <authorList>
            <person name="Zhang T."/>
        </authorList>
    </citation>
    <scope>NUCLEOTIDE SEQUENCE</scope>
    <source>
        <strain evidence="2">HKST-UBA01</strain>
    </source>
</reference>
<sequence length="79" mass="9537">KYLNYFDIHINMHSFTVSEVKSFILWFGLAMFWILFFKNSSELRKSFKPSWKYLVLSVVICFLAIISMGKISEFIYFQF</sequence>
<organism evidence="2 3">
    <name type="scientific">candidate division WWE3 bacterium</name>
    <dbReference type="NCBI Taxonomy" id="2053526"/>
    <lineage>
        <taxon>Bacteria</taxon>
        <taxon>Katanobacteria</taxon>
    </lineage>
</organism>
<dbReference type="Proteomes" id="UP000701698">
    <property type="component" value="Unassembled WGS sequence"/>
</dbReference>
<dbReference type="AlphaFoldDB" id="A0A955RPJ7"/>
<evidence type="ECO:0000313" key="2">
    <source>
        <dbReference type="EMBL" id="MCA9390476.1"/>
    </source>
</evidence>
<dbReference type="EMBL" id="JAGQKX010000105">
    <property type="protein sequence ID" value="MCA9390476.1"/>
    <property type="molecule type" value="Genomic_DNA"/>
</dbReference>
<evidence type="ECO:0008006" key="4">
    <source>
        <dbReference type="Google" id="ProtNLM"/>
    </source>
</evidence>
<evidence type="ECO:0000256" key="1">
    <source>
        <dbReference type="SAM" id="Phobius"/>
    </source>
</evidence>
<protein>
    <recommendedName>
        <fullName evidence="4">Membrane-bound O-acyltransferase family protein</fullName>
    </recommendedName>
</protein>
<keyword evidence="1" id="KW-0812">Transmembrane</keyword>
<keyword evidence="1" id="KW-1133">Transmembrane helix</keyword>
<reference evidence="2" key="2">
    <citation type="journal article" date="2021" name="Microbiome">
        <title>Successional dynamics and alternative stable states in a saline activated sludge microbial community over 9 years.</title>
        <authorList>
            <person name="Wang Y."/>
            <person name="Ye J."/>
            <person name="Ju F."/>
            <person name="Liu L."/>
            <person name="Boyd J.A."/>
            <person name="Deng Y."/>
            <person name="Parks D.H."/>
            <person name="Jiang X."/>
            <person name="Yin X."/>
            <person name="Woodcroft B.J."/>
            <person name="Tyson G.W."/>
            <person name="Hugenholtz P."/>
            <person name="Polz M.F."/>
            <person name="Zhang T."/>
        </authorList>
    </citation>
    <scope>NUCLEOTIDE SEQUENCE</scope>
    <source>
        <strain evidence="2">HKST-UBA01</strain>
    </source>
</reference>
<proteinExistence type="predicted"/>
<feature type="transmembrane region" description="Helical" evidence="1">
    <location>
        <begin position="53"/>
        <end position="77"/>
    </location>
</feature>
<feature type="transmembrane region" description="Helical" evidence="1">
    <location>
        <begin position="23"/>
        <end position="41"/>
    </location>
</feature>
<gene>
    <name evidence="2" type="ORF">KC571_03665</name>
</gene>
<keyword evidence="1" id="KW-0472">Membrane</keyword>
<accession>A0A955RPJ7</accession>
<feature type="non-terminal residue" evidence="2">
    <location>
        <position position="1"/>
    </location>
</feature>